<evidence type="ECO:0000256" key="7">
    <source>
        <dbReference type="ARBA" id="ARBA00022777"/>
    </source>
</evidence>
<reference evidence="14" key="1">
    <citation type="submission" date="2022-01" db="EMBL/GenBank/DDBJ databases">
        <authorList>
            <person name="Criscuolo A."/>
        </authorList>
    </citation>
    <scope>NUCLEOTIDE SEQUENCE</scope>
    <source>
        <strain evidence="14">CIP111892</strain>
    </source>
</reference>
<name>A0ABN8GTH2_9BACL</name>
<keyword evidence="4 14" id="KW-0808">Transferase</keyword>
<evidence type="ECO:0000256" key="11">
    <source>
        <dbReference type="ARBA" id="ARBA00023209"/>
    </source>
</evidence>
<evidence type="ECO:0000313" key="14">
    <source>
        <dbReference type="EMBL" id="CAH1214140.1"/>
    </source>
</evidence>
<evidence type="ECO:0000256" key="5">
    <source>
        <dbReference type="ARBA" id="ARBA00022723"/>
    </source>
</evidence>
<comment type="cofactor">
    <cofactor evidence="1">
        <name>Mg(2+)</name>
        <dbReference type="ChEBI" id="CHEBI:18420"/>
    </cofactor>
</comment>
<dbReference type="PROSITE" id="PS50146">
    <property type="entry name" value="DAGK"/>
    <property type="match status" value="1"/>
</dbReference>
<evidence type="ECO:0000256" key="2">
    <source>
        <dbReference type="ARBA" id="ARBA00005983"/>
    </source>
</evidence>
<keyword evidence="12" id="KW-1208">Phospholipid metabolism</keyword>
<keyword evidence="15" id="KW-1185">Reference proteome</keyword>
<dbReference type="GO" id="GO:0004143">
    <property type="term" value="F:ATP-dependent diacylglycerol kinase activity"/>
    <property type="evidence" value="ECO:0007669"/>
    <property type="project" value="UniProtKB-EC"/>
</dbReference>
<protein>
    <submittedName>
        <fullName evidence="14">Diacylglycerol kinase</fullName>
        <ecNumber evidence="14">2.7.1.107</ecNumber>
    </submittedName>
</protein>
<keyword evidence="7 14" id="KW-0418">Kinase</keyword>
<dbReference type="Proteomes" id="UP000838324">
    <property type="component" value="Unassembled WGS sequence"/>
</dbReference>
<dbReference type="InterPro" id="IPR050187">
    <property type="entry name" value="Lipid_Phosphate_FormReg"/>
</dbReference>
<evidence type="ECO:0000259" key="13">
    <source>
        <dbReference type="PROSITE" id="PS50146"/>
    </source>
</evidence>
<dbReference type="EC" id="2.7.1.107" evidence="14"/>
<accession>A0ABN8GTH2</accession>
<dbReference type="RefSeq" id="WP_236335776.1">
    <property type="nucleotide sequence ID" value="NZ_CAKMMG010000006.1"/>
</dbReference>
<comment type="similarity">
    <text evidence="2">Belongs to the diacylglycerol/lipid kinase family.</text>
</comment>
<dbReference type="PANTHER" id="PTHR12358">
    <property type="entry name" value="SPHINGOSINE KINASE"/>
    <property type="match status" value="1"/>
</dbReference>
<evidence type="ECO:0000256" key="6">
    <source>
        <dbReference type="ARBA" id="ARBA00022741"/>
    </source>
</evidence>
<dbReference type="Pfam" id="PF19279">
    <property type="entry name" value="YegS_C"/>
    <property type="match status" value="1"/>
</dbReference>
<dbReference type="SMART" id="SM00046">
    <property type="entry name" value="DAGKc"/>
    <property type="match status" value="1"/>
</dbReference>
<dbReference type="Gene3D" id="3.40.50.10330">
    <property type="entry name" value="Probable inorganic polyphosphate/atp-NAD kinase, domain 1"/>
    <property type="match status" value="1"/>
</dbReference>
<dbReference type="NCBIfam" id="TIGR00147">
    <property type="entry name" value="YegS/Rv2252/BmrU family lipid kinase"/>
    <property type="match status" value="1"/>
</dbReference>
<dbReference type="InterPro" id="IPR005218">
    <property type="entry name" value="Diacylglycerol/lipid_kinase"/>
</dbReference>
<organism evidence="14 15">
    <name type="scientific">Paenibacillus auburnensis</name>
    <dbReference type="NCBI Taxonomy" id="2905649"/>
    <lineage>
        <taxon>Bacteria</taxon>
        <taxon>Bacillati</taxon>
        <taxon>Bacillota</taxon>
        <taxon>Bacilli</taxon>
        <taxon>Bacillales</taxon>
        <taxon>Paenibacillaceae</taxon>
        <taxon>Paenibacillus</taxon>
    </lineage>
</organism>
<sequence length="317" mass="32861">MYLLIINPASGGGAGQRTWQTVEGLLKSRGIAHEALFTRSLEQAEAQVLHALARREDWRAAIVIGGDGTIHSVLGALRRRGVPLAVIPAGSGNDTARGFGIPLTIEAALDAALQDRCLEADLLSGSGGLTLTAVASGFDAQVAVNVNNSRYKRLCNAIGAGQLAYIIGILHTLLTFKPCRVSVTLDGKEQAFEQAWLVSVCNLPSYGGGLLICPQAEAGDGLLDVCVVHGCSRGQVLRLFPTLLKGTHVALPFVSMLRGRSVAVHFAQPRHAIGDGEPLGTAPLAVRCEPGALRVLTPLAAAAQVGAAEAGSCQASG</sequence>
<keyword evidence="5" id="KW-0479">Metal-binding</keyword>
<gene>
    <name evidence="14" type="primary">dagK_1</name>
    <name evidence="14" type="ORF">PAECIP111892_03976</name>
</gene>
<dbReference type="InterPro" id="IPR017438">
    <property type="entry name" value="ATP-NAD_kinase_N"/>
</dbReference>
<keyword evidence="6" id="KW-0547">Nucleotide-binding</keyword>
<keyword evidence="9" id="KW-0460">Magnesium</keyword>
<dbReference type="SUPFAM" id="SSF111331">
    <property type="entry name" value="NAD kinase/diacylglycerol kinase-like"/>
    <property type="match status" value="1"/>
</dbReference>
<evidence type="ECO:0000256" key="8">
    <source>
        <dbReference type="ARBA" id="ARBA00022840"/>
    </source>
</evidence>
<feature type="domain" description="DAGKc" evidence="13">
    <location>
        <begin position="1"/>
        <end position="129"/>
    </location>
</feature>
<evidence type="ECO:0000256" key="3">
    <source>
        <dbReference type="ARBA" id="ARBA00022516"/>
    </source>
</evidence>
<keyword evidence="3" id="KW-0444">Lipid biosynthesis</keyword>
<keyword evidence="11" id="KW-0594">Phospholipid biosynthesis</keyword>
<evidence type="ECO:0000256" key="12">
    <source>
        <dbReference type="ARBA" id="ARBA00023264"/>
    </source>
</evidence>
<dbReference type="InterPro" id="IPR016064">
    <property type="entry name" value="NAD/diacylglycerol_kinase_sf"/>
</dbReference>
<evidence type="ECO:0000256" key="10">
    <source>
        <dbReference type="ARBA" id="ARBA00023098"/>
    </source>
</evidence>
<keyword evidence="8" id="KW-0067">ATP-binding</keyword>
<dbReference type="InterPro" id="IPR001206">
    <property type="entry name" value="Diacylglycerol_kinase_cat_dom"/>
</dbReference>
<proteinExistence type="inferred from homology"/>
<evidence type="ECO:0000256" key="4">
    <source>
        <dbReference type="ARBA" id="ARBA00022679"/>
    </source>
</evidence>
<dbReference type="PANTHER" id="PTHR12358:SF106">
    <property type="entry name" value="LIPID KINASE YEGS"/>
    <property type="match status" value="1"/>
</dbReference>
<dbReference type="EMBL" id="CAKMMG010000006">
    <property type="protein sequence ID" value="CAH1214140.1"/>
    <property type="molecule type" value="Genomic_DNA"/>
</dbReference>
<dbReference type="Gene3D" id="2.60.200.40">
    <property type="match status" value="1"/>
</dbReference>
<dbReference type="InterPro" id="IPR045540">
    <property type="entry name" value="YegS/DAGK_C"/>
</dbReference>
<evidence type="ECO:0000256" key="9">
    <source>
        <dbReference type="ARBA" id="ARBA00022842"/>
    </source>
</evidence>
<evidence type="ECO:0000313" key="15">
    <source>
        <dbReference type="Proteomes" id="UP000838324"/>
    </source>
</evidence>
<evidence type="ECO:0000256" key="1">
    <source>
        <dbReference type="ARBA" id="ARBA00001946"/>
    </source>
</evidence>
<comment type="caution">
    <text evidence="14">The sequence shown here is derived from an EMBL/GenBank/DDBJ whole genome shotgun (WGS) entry which is preliminary data.</text>
</comment>
<keyword evidence="10" id="KW-0443">Lipid metabolism</keyword>
<dbReference type="Pfam" id="PF00781">
    <property type="entry name" value="DAGK_cat"/>
    <property type="match status" value="1"/>
</dbReference>